<evidence type="ECO:0000256" key="1">
    <source>
        <dbReference type="SAM" id="Phobius"/>
    </source>
</evidence>
<dbReference type="OrthoDB" id="1808246at2"/>
<dbReference type="EMBL" id="BAVR01000011">
    <property type="protein sequence ID" value="GAE87879.1"/>
    <property type="molecule type" value="Genomic_DNA"/>
</dbReference>
<organism evidence="2 3">
    <name type="scientific">Acetivibrio straminisolvens JCM 21531</name>
    <dbReference type="NCBI Taxonomy" id="1294263"/>
    <lineage>
        <taxon>Bacteria</taxon>
        <taxon>Bacillati</taxon>
        <taxon>Bacillota</taxon>
        <taxon>Clostridia</taxon>
        <taxon>Eubacteriales</taxon>
        <taxon>Oscillospiraceae</taxon>
        <taxon>Acetivibrio</taxon>
    </lineage>
</organism>
<dbReference type="AlphaFoldDB" id="W4V545"/>
<keyword evidence="1" id="KW-0812">Transmembrane</keyword>
<proteinExistence type="predicted"/>
<keyword evidence="1" id="KW-0472">Membrane</keyword>
<dbReference type="STRING" id="1294263.JCM21531_1284"/>
<dbReference type="PROSITE" id="PS51257">
    <property type="entry name" value="PROKAR_LIPOPROTEIN"/>
    <property type="match status" value="1"/>
</dbReference>
<gene>
    <name evidence="2" type="ORF">JCM21531_1284</name>
</gene>
<keyword evidence="1" id="KW-1133">Transmembrane helix</keyword>
<comment type="caution">
    <text evidence="2">The sequence shown here is derived from an EMBL/GenBank/DDBJ whole genome shotgun (WGS) entry which is preliminary data.</text>
</comment>
<sequence>MLFRKQDGRIGRIKNTCPIIFLLQVIVIIIAISACSLPKGSIVILENPNGTGFAMDFKEWSSKSKCELSLNKGDVLQIEVFREDGEIAFMVSGKNGSEPYAGNNLKSGLFTVTVSETDKYDIRITGKDATGKVMVKKVENVADMGAETIE</sequence>
<reference evidence="2" key="1">
    <citation type="journal article" date="2014" name="Genome Announc.">
        <title>Draft Genome Sequence of Clostridium straminisolvens Strain JCM 21531T, Isolated from a Cellulose-Degrading Bacterial Community.</title>
        <authorList>
            <person name="Yuki M."/>
            <person name="Oshima K."/>
            <person name="Suda W."/>
            <person name="Sakamoto M."/>
            <person name="Kitamura K."/>
            <person name="Iida T."/>
            <person name="Hattori M."/>
            <person name="Ohkuma M."/>
        </authorList>
    </citation>
    <scope>NUCLEOTIDE SEQUENCE [LARGE SCALE GENOMIC DNA]</scope>
    <source>
        <strain evidence="2">JCM 21531</strain>
    </source>
</reference>
<dbReference type="RefSeq" id="WP_038287758.1">
    <property type="nucleotide sequence ID" value="NZ_BAVR01000011.1"/>
</dbReference>
<evidence type="ECO:0000313" key="2">
    <source>
        <dbReference type="EMBL" id="GAE87879.1"/>
    </source>
</evidence>
<protein>
    <submittedName>
        <fullName evidence="2">Uncharacterized protein</fullName>
    </submittedName>
</protein>
<name>W4V545_9FIRM</name>
<feature type="transmembrane region" description="Helical" evidence="1">
    <location>
        <begin position="20"/>
        <end position="39"/>
    </location>
</feature>
<dbReference type="Proteomes" id="UP000019109">
    <property type="component" value="Unassembled WGS sequence"/>
</dbReference>
<keyword evidence="3" id="KW-1185">Reference proteome</keyword>
<accession>W4V545</accession>
<evidence type="ECO:0000313" key="3">
    <source>
        <dbReference type="Proteomes" id="UP000019109"/>
    </source>
</evidence>